<accession>A0A2T3KLN7</accession>
<protein>
    <submittedName>
        <fullName evidence="1">Uncharacterized protein</fullName>
    </submittedName>
</protein>
<dbReference type="RefSeq" id="WP_107289209.1">
    <property type="nucleotide sequence ID" value="NZ_PYNF01000003.1"/>
</dbReference>
<comment type="caution">
    <text evidence="1">The sequence shown here is derived from an EMBL/GenBank/DDBJ whole genome shotgun (WGS) entry which is preliminary data.</text>
</comment>
<evidence type="ECO:0000313" key="1">
    <source>
        <dbReference type="EMBL" id="PSV00579.1"/>
    </source>
</evidence>
<dbReference type="AlphaFoldDB" id="A0A2T3KLN7"/>
<reference evidence="1 2" key="1">
    <citation type="submission" date="2018-01" db="EMBL/GenBank/DDBJ databases">
        <title>Whole genome sequencing of Histamine producing bacteria.</title>
        <authorList>
            <person name="Butler K."/>
        </authorList>
    </citation>
    <scope>NUCLEOTIDE SEQUENCE [LARGE SCALE GENOMIC DNA]</scope>
    <source>
        <strain evidence="1 2">FS-7.2</strain>
    </source>
</reference>
<gene>
    <name evidence="1" type="ORF">C9J27_05440</name>
</gene>
<dbReference type="EMBL" id="PYNF01000003">
    <property type="protein sequence ID" value="PSV00579.1"/>
    <property type="molecule type" value="Genomic_DNA"/>
</dbReference>
<name>A0A2T3KLN7_9GAMM</name>
<dbReference type="Proteomes" id="UP000241426">
    <property type="component" value="Unassembled WGS sequence"/>
</dbReference>
<evidence type="ECO:0000313" key="2">
    <source>
        <dbReference type="Proteomes" id="UP000241426"/>
    </source>
</evidence>
<organism evidence="1 2">
    <name type="scientific">Photobacterium kishitanii</name>
    <dbReference type="NCBI Taxonomy" id="318456"/>
    <lineage>
        <taxon>Bacteria</taxon>
        <taxon>Pseudomonadati</taxon>
        <taxon>Pseudomonadota</taxon>
        <taxon>Gammaproteobacteria</taxon>
        <taxon>Vibrionales</taxon>
        <taxon>Vibrionaceae</taxon>
        <taxon>Photobacterium</taxon>
    </lineage>
</organism>
<sequence length="129" mass="14474">MINEDHLKLLTLAGVRIDAIIYPSVQITANAEAPLQLAEELDCCFCEIAEAFKVLHDVIGDQVRELELRWFDNDEPDPPIAEFLAIIRQAKGSLVKFINATHNGTYSSSWIYEEDVNSAISKLLSKLTQ</sequence>
<proteinExistence type="predicted"/>